<evidence type="ECO:0000313" key="2">
    <source>
        <dbReference type="EMBL" id="OEH80415.1"/>
    </source>
</evidence>
<accession>A0A1D3DAD6</accession>
<dbReference type="InterPro" id="IPR049262">
    <property type="entry name" value="ATPTG10-like_dom"/>
</dbReference>
<comment type="caution">
    <text evidence="2">The sequence shown here is derived from an EMBL/GenBank/DDBJ whole genome shotgun (WGS) entry which is preliminary data.</text>
</comment>
<evidence type="ECO:0000313" key="3">
    <source>
        <dbReference type="Proteomes" id="UP000095192"/>
    </source>
</evidence>
<dbReference type="InParanoid" id="A0A1D3DAD6"/>
<dbReference type="Pfam" id="PF20716">
    <property type="entry name" value="ATPTG10"/>
    <property type="match status" value="1"/>
</dbReference>
<dbReference type="EMBL" id="JROU02000086">
    <property type="protein sequence ID" value="OEH80415.1"/>
    <property type="molecule type" value="Genomic_DNA"/>
</dbReference>
<organism evidence="2 3">
    <name type="scientific">Cyclospora cayetanensis</name>
    <dbReference type="NCBI Taxonomy" id="88456"/>
    <lineage>
        <taxon>Eukaryota</taxon>
        <taxon>Sar</taxon>
        <taxon>Alveolata</taxon>
        <taxon>Apicomplexa</taxon>
        <taxon>Conoidasida</taxon>
        <taxon>Coccidia</taxon>
        <taxon>Eucoccidiorida</taxon>
        <taxon>Eimeriorina</taxon>
        <taxon>Eimeriidae</taxon>
        <taxon>Cyclospora</taxon>
    </lineage>
</organism>
<feature type="domain" description="ATPTG10-like" evidence="1">
    <location>
        <begin position="78"/>
        <end position="171"/>
    </location>
</feature>
<keyword evidence="3" id="KW-1185">Reference proteome</keyword>
<proteinExistence type="predicted"/>
<dbReference type="AlphaFoldDB" id="A0A1D3DAD6"/>
<evidence type="ECO:0000259" key="1">
    <source>
        <dbReference type="Pfam" id="PF20716"/>
    </source>
</evidence>
<gene>
    <name evidence="2" type="ORF">cyc_04957</name>
</gene>
<protein>
    <recommendedName>
        <fullName evidence="1">ATPTG10-like domain-containing protein</fullName>
    </recommendedName>
</protein>
<dbReference type="VEuPathDB" id="ToxoDB:cyc_04957"/>
<name>A0A1D3DAD6_9EIME</name>
<reference evidence="2 3" key="1">
    <citation type="journal article" date="2016" name="BMC Genomics">
        <title>Comparative genomics reveals Cyclospora cayetanensis possesses coccidia-like metabolism and invasion components but unique surface antigens.</title>
        <authorList>
            <person name="Liu S."/>
            <person name="Wang L."/>
            <person name="Zheng H."/>
            <person name="Xu Z."/>
            <person name="Roellig D.M."/>
            <person name="Li N."/>
            <person name="Frace M.A."/>
            <person name="Tang K."/>
            <person name="Arrowood M.J."/>
            <person name="Moss D.M."/>
            <person name="Zhang L."/>
            <person name="Feng Y."/>
            <person name="Xiao L."/>
        </authorList>
    </citation>
    <scope>NUCLEOTIDE SEQUENCE [LARGE SCALE GENOMIC DNA]</scope>
    <source>
        <strain evidence="2 3">CHN_HEN01</strain>
    </source>
</reference>
<dbReference type="Proteomes" id="UP000095192">
    <property type="component" value="Unassembled WGS sequence"/>
</dbReference>
<sequence length="173" mass="18503">MAAETLVCVALSRGSDSGSNSSVSSRLKPATVVRGAPRSNELKAASIMTTEGQAEEAPAAGLPTKEPVCFGRAGISLLRDAEHLAASMQCEESGQKAQLLRGISWKEEAGVLPALRRLLLSPEKERQLINRTVEALLPPLQGPVHKQDPQLLAGKLWLQAKLFALHEKAPIEL</sequence>